<evidence type="ECO:0000256" key="1">
    <source>
        <dbReference type="SAM" id="Phobius"/>
    </source>
</evidence>
<dbReference type="PIRSF" id="PIRSF004548">
    <property type="entry name" value="CreD"/>
    <property type="match status" value="1"/>
</dbReference>
<dbReference type="Pfam" id="PF06123">
    <property type="entry name" value="CreD"/>
    <property type="match status" value="1"/>
</dbReference>
<keyword evidence="1" id="KW-0472">Membrane</keyword>
<sequence length="494" mass="55552">MENSKSQQPSTREVEQQSFFEKLTNSIAVKLVTMLILLLFLLIPMEWVNGLIAERHDRERGVEREIASKWGESQVLSGPIIGVPYTVMRQVGAVDENGRNKTEAYLDKDYIFLAAKNTSFVSKVSPTYLKRGIYRTVVYQATAQIQGHFDEIDFSKLEIENVELHWEKAKMFIGLSDLKGLTTTPKLIWEGQQLSFGMGNSNVHLFERTLEADIDLSERSTKGRFSIQMDIRGARGLSVLPSAEETSVKISGTWSSPSFGGGFLPEERQTGGDSFQAVWRIPGYGRKFPQQWTGFKTQLYVIDPLAAYGDAPSSAPTAPAIAGDEGSRGFGTSTAQDMVEVYFIPSVDNYQKTTRVAKYGILVVALTFASLFFTEIIKRRRIHLVQYILIGCAMVLFYSLLLAIGEHLGFNWAYLISAVATTLLIASFIWGITKQPRISYLFSSILTIFYAFVYVLMQLQDFSLVVGAVGMFIILAVLMRLSLRIHWFQFEKND</sequence>
<feature type="transmembrane region" description="Helical" evidence="1">
    <location>
        <begin position="411"/>
        <end position="431"/>
    </location>
</feature>
<feature type="transmembrane region" description="Helical" evidence="1">
    <location>
        <begin position="27"/>
        <end position="48"/>
    </location>
</feature>
<accession>A0A5S5DRX0</accession>
<evidence type="ECO:0000313" key="3">
    <source>
        <dbReference type="Proteomes" id="UP000325105"/>
    </source>
</evidence>
<evidence type="ECO:0000313" key="2">
    <source>
        <dbReference type="EMBL" id="TYP97612.1"/>
    </source>
</evidence>
<protein>
    <submittedName>
        <fullName evidence="2">Inner membrane protein</fullName>
    </submittedName>
</protein>
<comment type="caution">
    <text evidence="2">The sequence shown here is derived from an EMBL/GenBank/DDBJ whole genome shotgun (WGS) entry which is preliminary data.</text>
</comment>
<keyword evidence="1" id="KW-0812">Transmembrane</keyword>
<name>A0A5S5DRX0_9SPHI</name>
<dbReference type="RefSeq" id="WP_148907281.1">
    <property type="nucleotide sequence ID" value="NZ_VNHX01000002.1"/>
</dbReference>
<dbReference type="EMBL" id="VNHX01000002">
    <property type="protein sequence ID" value="TYP97612.1"/>
    <property type="molecule type" value="Genomic_DNA"/>
</dbReference>
<dbReference type="AlphaFoldDB" id="A0A5S5DRX0"/>
<dbReference type="PANTHER" id="PTHR30092">
    <property type="entry name" value="INNER MEMBRANE PROTEIN CRED"/>
    <property type="match status" value="1"/>
</dbReference>
<organism evidence="2 3">
    <name type="scientific">Sphingobacterium allocomposti</name>
    <dbReference type="NCBI Taxonomy" id="415956"/>
    <lineage>
        <taxon>Bacteria</taxon>
        <taxon>Pseudomonadati</taxon>
        <taxon>Bacteroidota</taxon>
        <taxon>Sphingobacteriia</taxon>
        <taxon>Sphingobacteriales</taxon>
        <taxon>Sphingobacteriaceae</taxon>
        <taxon>Sphingobacterium</taxon>
    </lineage>
</organism>
<dbReference type="InterPro" id="IPR010364">
    <property type="entry name" value="Uncharacterised_IM_CreD"/>
</dbReference>
<feature type="transmembrane region" description="Helical" evidence="1">
    <location>
        <begin position="462"/>
        <end position="483"/>
    </location>
</feature>
<dbReference type="OrthoDB" id="9791851at2"/>
<gene>
    <name evidence="2" type="ORF">BC792_10233</name>
</gene>
<feature type="transmembrane region" description="Helical" evidence="1">
    <location>
        <begin position="359"/>
        <end position="377"/>
    </location>
</feature>
<reference evidence="2 3" key="1">
    <citation type="submission" date="2019-07" db="EMBL/GenBank/DDBJ databases">
        <title>Genomic Encyclopedia of Archaeal and Bacterial Type Strains, Phase II (KMG-II): from individual species to whole genera.</title>
        <authorList>
            <person name="Goeker M."/>
        </authorList>
    </citation>
    <scope>NUCLEOTIDE SEQUENCE [LARGE SCALE GENOMIC DNA]</scope>
    <source>
        <strain evidence="2 3">DSM 18850</strain>
    </source>
</reference>
<keyword evidence="3" id="KW-1185">Reference proteome</keyword>
<proteinExistence type="predicted"/>
<dbReference type="Proteomes" id="UP000325105">
    <property type="component" value="Unassembled WGS sequence"/>
</dbReference>
<feature type="transmembrane region" description="Helical" evidence="1">
    <location>
        <begin position="438"/>
        <end position="456"/>
    </location>
</feature>
<keyword evidence="1" id="KW-1133">Transmembrane helix</keyword>
<dbReference type="GO" id="GO:0005886">
    <property type="term" value="C:plasma membrane"/>
    <property type="evidence" value="ECO:0007669"/>
    <property type="project" value="TreeGrafter"/>
</dbReference>
<dbReference type="NCBIfam" id="NF008712">
    <property type="entry name" value="PRK11715.1-1"/>
    <property type="match status" value="1"/>
</dbReference>
<feature type="transmembrane region" description="Helical" evidence="1">
    <location>
        <begin position="384"/>
        <end position="405"/>
    </location>
</feature>
<dbReference type="PANTHER" id="PTHR30092:SF0">
    <property type="entry name" value="INNER MEMBRANE PROTEIN CRED"/>
    <property type="match status" value="1"/>
</dbReference>